<evidence type="ECO:0000256" key="2">
    <source>
        <dbReference type="SAM" id="SignalP"/>
    </source>
</evidence>
<feature type="domain" description="VOC" evidence="3">
    <location>
        <begin position="216"/>
        <end position="332"/>
    </location>
</feature>
<feature type="chain" id="PRO_5020260464" evidence="2">
    <location>
        <begin position="25"/>
        <end position="332"/>
    </location>
</feature>
<dbReference type="InterPro" id="IPR006311">
    <property type="entry name" value="TAT_signal"/>
</dbReference>
<accession>A0A4S8P5S0</accession>
<dbReference type="Pfam" id="PF00903">
    <property type="entry name" value="Glyoxalase"/>
    <property type="match status" value="2"/>
</dbReference>
<dbReference type="InterPro" id="IPR018146">
    <property type="entry name" value="Glyoxalase_1_CS"/>
</dbReference>
<comment type="caution">
    <text evidence="4">The sequence shown here is derived from an EMBL/GenBank/DDBJ whole genome shotgun (WGS) entry which is preliminary data.</text>
</comment>
<keyword evidence="1" id="KW-0479">Metal-binding</keyword>
<keyword evidence="5" id="KW-1185">Reference proteome</keyword>
<dbReference type="InterPro" id="IPR029068">
    <property type="entry name" value="Glyas_Bleomycin-R_OHBP_Dase"/>
</dbReference>
<reference evidence="4 5" key="1">
    <citation type="submission" date="2019-04" db="EMBL/GenBank/DDBJ databases">
        <title>Genome sequence of strain shin9-1.</title>
        <authorList>
            <person name="Gao J."/>
            <person name="Sun J."/>
        </authorList>
    </citation>
    <scope>NUCLEOTIDE SEQUENCE [LARGE SCALE GENOMIC DNA]</scope>
    <source>
        <strain evidence="5">shin9-1</strain>
    </source>
</reference>
<dbReference type="GO" id="GO:0004462">
    <property type="term" value="F:lactoylglutathione lyase activity"/>
    <property type="evidence" value="ECO:0007669"/>
    <property type="project" value="InterPro"/>
</dbReference>
<dbReference type="SUPFAM" id="SSF54593">
    <property type="entry name" value="Glyoxalase/Bleomycin resistance protein/Dihydroxybiphenyl dioxygenase"/>
    <property type="match status" value="2"/>
</dbReference>
<dbReference type="PROSITE" id="PS51819">
    <property type="entry name" value="VOC"/>
    <property type="match status" value="2"/>
</dbReference>
<keyword evidence="2" id="KW-0732">Signal</keyword>
<dbReference type="RefSeq" id="WP_136598532.1">
    <property type="nucleotide sequence ID" value="NZ_STGV01000003.1"/>
</dbReference>
<dbReference type="CDD" id="cd16359">
    <property type="entry name" value="VOC_BsCatE_like_C"/>
    <property type="match status" value="1"/>
</dbReference>
<protein>
    <submittedName>
        <fullName evidence="4">VOC family protein</fullName>
    </submittedName>
</protein>
<dbReference type="GO" id="GO:0046872">
    <property type="term" value="F:metal ion binding"/>
    <property type="evidence" value="ECO:0007669"/>
    <property type="project" value="UniProtKB-KW"/>
</dbReference>
<dbReference type="PANTHER" id="PTHR43279:SF1">
    <property type="entry name" value="CATECHOL-2,3-DIOXYGENASE"/>
    <property type="match status" value="1"/>
</dbReference>
<proteinExistence type="predicted"/>
<evidence type="ECO:0000256" key="1">
    <source>
        <dbReference type="ARBA" id="ARBA00022723"/>
    </source>
</evidence>
<dbReference type="OrthoDB" id="9792626at2"/>
<dbReference type="PANTHER" id="PTHR43279">
    <property type="entry name" value="CATECHOL-2,3-DIOXYGENASE"/>
    <property type="match status" value="1"/>
</dbReference>
<evidence type="ECO:0000313" key="4">
    <source>
        <dbReference type="EMBL" id="THV23089.1"/>
    </source>
</evidence>
<dbReference type="PROSITE" id="PS51318">
    <property type="entry name" value="TAT"/>
    <property type="match status" value="1"/>
</dbReference>
<dbReference type="AlphaFoldDB" id="A0A4S8P5S0"/>
<organism evidence="4 5">
    <name type="scientific">Peteryoungia ipomoeae</name>
    <dbReference type="NCBI Taxonomy" id="1210932"/>
    <lineage>
        <taxon>Bacteria</taxon>
        <taxon>Pseudomonadati</taxon>
        <taxon>Pseudomonadota</taxon>
        <taxon>Alphaproteobacteria</taxon>
        <taxon>Hyphomicrobiales</taxon>
        <taxon>Rhizobiaceae</taxon>
        <taxon>Peteryoungia</taxon>
    </lineage>
</organism>
<dbReference type="InterPro" id="IPR037523">
    <property type="entry name" value="VOC_core"/>
</dbReference>
<dbReference type="PROSITE" id="PS00934">
    <property type="entry name" value="GLYOXALASE_I_1"/>
    <property type="match status" value="1"/>
</dbReference>
<dbReference type="EMBL" id="STGV01000003">
    <property type="protein sequence ID" value="THV23089.1"/>
    <property type="molecule type" value="Genomic_DNA"/>
</dbReference>
<dbReference type="Gene3D" id="3.10.180.10">
    <property type="entry name" value="2,3-Dihydroxybiphenyl 1,2-Dioxygenase, domain 1"/>
    <property type="match status" value="2"/>
</dbReference>
<feature type="signal peptide" evidence="2">
    <location>
        <begin position="1"/>
        <end position="24"/>
    </location>
</feature>
<evidence type="ECO:0000259" key="3">
    <source>
        <dbReference type="PROSITE" id="PS51819"/>
    </source>
</evidence>
<gene>
    <name evidence="4" type="ORF">FAA97_10770</name>
</gene>
<name>A0A4S8P5S0_9HYPH</name>
<dbReference type="InterPro" id="IPR004360">
    <property type="entry name" value="Glyas_Fos-R_dOase_dom"/>
</dbReference>
<sequence>MTIGWTRRKLLKLTSLATMGAAMARAAEAEGIEIQTVLTTPSEVLPTALARPVHVGEVALRARDIGLLKRYYMAMLKLSVITETADRVTLGAGGTPLLTLLSRPDAKPEEPGQAGLYHTAFLMPTRADLAKWLVHIAIAKVPLTGFADHSVSEAVYLSDPEGNGVEVYCDRPEASWLWAGGQVSMGTKELDIEDILAKTETPTDRSLYTAVPDALCIGHIHLRVGTLDKARDFYAAGLGLDVVRGDDARGATFLSSGRYHHHVGANIWESRDAGQRQEGMTGLDWFSLKTKEDALIASRRADLETRGYSISPIESGFEAKDPWGTRVRLVKT</sequence>
<dbReference type="Proteomes" id="UP000308828">
    <property type="component" value="Unassembled WGS sequence"/>
</dbReference>
<feature type="domain" description="VOC" evidence="3">
    <location>
        <begin position="51"/>
        <end position="170"/>
    </location>
</feature>
<evidence type="ECO:0000313" key="5">
    <source>
        <dbReference type="Proteomes" id="UP000308828"/>
    </source>
</evidence>